<evidence type="ECO:0008006" key="4">
    <source>
        <dbReference type="Google" id="ProtNLM"/>
    </source>
</evidence>
<feature type="transmembrane region" description="Helical" evidence="1">
    <location>
        <begin position="30"/>
        <end position="51"/>
    </location>
</feature>
<keyword evidence="1" id="KW-0812">Transmembrane</keyword>
<comment type="caution">
    <text evidence="2">The sequence shown here is derived from an EMBL/GenBank/DDBJ whole genome shotgun (WGS) entry which is preliminary data.</text>
</comment>
<feature type="transmembrane region" description="Helical" evidence="1">
    <location>
        <begin position="71"/>
        <end position="88"/>
    </location>
</feature>
<evidence type="ECO:0000256" key="1">
    <source>
        <dbReference type="SAM" id="Phobius"/>
    </source>
</evidence>
<keyword evidence="1" id="KW-0472">Membrane</keyword>
<gene>
    <name evidence="2" type="ORF">EV191_114111</name>
</gene>
<reference evidence="2 3" key="1">
    <citation type="submission" date="2019-03" db="EMBL/GenBank/DDBJ databases">
        <title>Genomic Encyclopedia of Type Strains, Phase IV (KMG-IV): sequencing the most valuable type-strain genomes for metagenomic binning, comparative biology and taxonomic classification.</title>
        <authorList>
            <person name="Goeker M."/>
        </authorList>
    </citation>
    <scope>NUCLEOTIDE SEQUENCE [LARGE SCALE GENOMIC DNA]</scope>
    <source>
        <strain evidence="2 3">DSM 45765</strain>
    </source>
</reference>
<organism evidence="2 3">
    <name type="scientific">Tamaricihabitans halophyticus</name>
    <dbReference type="NCBI Taxonomy" id="1262583"/>
    <lineage>
        <taxon>Bacteria</taxon>
        <taxon>Bacillati</taxon>
        <taxon>Actinomycetota</taxon>
        <taxon>Actinomycetes</taxon>
        <taxon>Pseudonocardiales</taxon>
        <taxon>Pseudonocardiaceae</taxon>
        <taxon>Tamaricihabitans</taxon>
    </lineage>
</organism>
<dbReference type="Proteomes" id="UP000294911">
    <property type="component" value="Unassembled WGS sequence"/>
</dbReference>
<feature type="transmembrane region" description="Helical" evidence="1">
    <location>
        <begin position="190"/>
        <end position="211"/>
    </location>
</feature>
<protein>
    <recommendedName>
        <fullName evidence="4">FAR-17a/AIG1-like protein</fullName>
    </recommendedName>
</protein>
<dbReference type="AlphaFoldDB" id="A0A4R2QD20"/>
<proteinExistence type="predicted"/>
<evidence type="ECO:0000313" key="3">
    <source>
        <dbReference type="Proteomes" id="UP000294911"/>
    </source>
</evidence>
<keyword evidence="3" id="KW-1185">Reference proteome</keyword>
<dbReference type="EMBL" id="SLXQ01000014">
    <property type="protein sequence ID" value="TCP46314.1"/>
    <property type="molecule type" value="Genomic_DNA"/>
</dbReference>
<keyword evidence="1" id="KW-1133">Transmembrane helix</keyword>
<evidence type="ECO:0000313" key="2">
    <source>
        <dbReference type="EMBL" id="TCP46314.1"/>
    </source>
</evidence>
<dbReference type="RefSeq" id="WP_243659198.1">
    <property type="nucleotide sequence ID" value="NZ_SLXQ01000014.1"/>
</dbReference>
<feature type="transmembrane region" description="Helical" evidence="1">
    <location>
        <begin position="100"/>
        <end position="124"/>
    </location>
</feature>
<sequence>MGTGYPGYPGQQGQVMSPPMAPTAPPTVSVPVLLGVSAWRLLIVVFALIGFGTAVNKFGFDGAMPGLSQQASLFTALVYFGLMCYPLFTVGRRHEPVTPWWRGATLVVLVLVCVTFMTMLSGRLDTVDSLFEHLLTPLVVLLDWLFVGRNQAKTRWWHPLTWVVFPALYLGYFVLAEVDLYGSFLDPSDSGFATTVLLFVLAVIALGYLLYGIGKLRAALSSAIRGGFAG</sequence>
<accession>A0A4R2QD20</accession>
<feature type="transmembrane region" description="Helical" evidence="1">
    <location>
        <begin position="130"/>
        <end position="147"/>
    </location>
</feature>
<feature type="transmembrane region" description="Helical" evidence="1">
    <location>
        <begin position="159"/>
        <end position="178"/>
    </location>
</feature>
<name>A0A4R2QD20_9PSEU</name>